<accession>A0AA35UZM5</accession>
<proteinExistence type="predicted"/>
<dbReference type="AlphaFoldDB" id="A0AA35UZM5"/>
<protein>
    <submittedName>
        <fullName evidence="1">Uncharacterized protein</fullName>
    </submittedName>
</protein>
<organism evidence="1 2">
    <name type="scientific">Lactuca saligna</name>
    <name type="common">Willowleaf lettuce</name>
    <dbReference type="NCBI Taxonomy" id="75948"/>
    <lineage>
        <taxon>Eukaryota</taxon>
        <taxon>Viridiplantae</taxon>
        <taxon>Streptophyta</taxon>
        <taxon>Embryophyta</taxon>
        <taxon>Tracheophyta</taxon>
        <taxon>Spermatophyta</taxon>
        <taxon>Magnoliopsida</taxon>
        <taxon>eudicotyledons</taxon>
        <taxon>Gunneridae</taxon>
        <taxon>Pentapetalae</taxon>
        <taxon>asterids</taxon>
        <taxon>campanulids</taxon>
        <taxon>Asterales</taxon>
        <taxon>Asteraceae</taxon>
        <taxon>Cichorioideae</taxon>
        <taxon>Cichorieae</taxon>
        <taxon>Lactucinae</taxon>
        <taxon>Lactuca</taxon>
    </lineage>
</organism>
<name>A0AA35UZM5_LACSI</name>
<reference evidence="1" key="1">
    <citation type="submission" date="2023-04" db="EMBL/GenBank/DDBJ databases">
        <authorList>
            <person name="Vijverberg K."/>
            <person name="Xiong W."/>
            <person name="Schranz E."/>
        </authorList>
    </citation>
    <scope>NUCLEOTIDE SEQUENCE</scope>
</reference>
<keyword evidence="2" id="KW-1185">Reference proteome</keyword>
<sequence>MHCFDKVIDLRLFGSSKSPRLLCVDFKKTFSIVHTDPKASKDPQYFVRKNILVESDRYQLGVHSISRVGFVGLSRPLYLTLSDVKWIVFLQKSVSDDNKMLLSQAVDIFHKCFKHIADSITESDFIHGSLCNANNRVNVAQLPTVAISETIRRM</sequence>
<dbReference type="EMBL" id="OX465086">
    <property type="protein sequence ID" value="CAI9259178.1"/>
    <property type="molecule type" value="Genomic_DNA"/>
</dbReference>
<gene>
    <name evidence="1" type="ORF">LSALG_LOCUS86</name>
</gene>
<evidence type="ECO:0000313" key="2">
    <source>
        <dbReference type="Proteomes" id="UP001177003"/>
    </source>
</evidence>
<dbReference type="Proteomes" id="UP001177003">
    <property type="component" value="Chromosome 0"/>
</dbReference>
<evidence type="ECO:0000313" key="1">
    <source>
        <dbReference type="EMBL" id="CAI9259178.1"/>
    </source>
</evidence>